<dbReference type="Proteomes" id="UP000675920">
    <property type="component" value="Unplaced"/>
</dbReference>
<dbReference type="RefSeq" id="WP_028310102.1">
    <property type="nucleotide sequence ID" value="NZ_AXWS01000007.1"/>
</dbReference>
<reference evidence="3" key="1">
    <citation type="journal article" date="2006" name="RNA Biol.">
        <title>The NYN domains: novel predicted RNAses with a PIN domain-like fold.</title>
        <authorList>
            <person name="Anantharaman V."/>
            <person name="Aravind L."/>
        </authorList>
    </citation>
    <scope>NUCLEOTIDE SEQUENCE</scope>
</reference>
<dbReference type="Gene3D" id="2.40.50.140">
    <property type="entry name" value="Nucleic acid-binding proteins"/>
    <property type="match status" value="1"/>
</dbReference>
<evidence type="ECO:0000313" key="2">
    <source>
        <dbReference type="Proteomes" id="UP000675920"/>
    </source>
</evidence>
<organism evidence="2 3">
    <name type="scientific">Derxia gummosa DSM 723</name>
    <dbReference type="NCBI Taxonomy" id="1121388"/>
    <lineage>
        <taxon>Bacteria</taxon>
        <taxon>Pseudomonadati</taxon>
        <taxon>Pseudomonadota</taxon>
        <taxon>Betaproteobacteria</taxon>
        <taxon>Burkholderiales</taxon>
        <taxon>Alcaligenaceae</taxon>
        <taxon>Derxia</taxon>
    </lineage>
</organism>
<dbReference type="Gene3D" id="3.40.50.1010">
    <property type="entry name" value="5'-nuclease"/>
    <property type="match status" value="1"/>
</dbReference>
<dbReference type="GO" id="GO:0003676">
    <property type="term" value="F:nucleic acid binding"/>
    <property type="evidence" value="ECO:0007669"/>
    <property type="project" value="InterPro"/>
</dbReference>
<proteinExistence type="predicted"/>
<dbReference type="SMART" id="SM00357">
    <property type="entry name" value="CSP"/>
    <property type="match status" value="1"/>
</dbReference>
<reference evidence="3" key="2">
    <citation type="submission" date="2025-08" db="UniProtKB">
        <authorList>
            <consortium name="RefSeq"/>
        </authorList>
    </citation>
    <scope>IDENTIFICATION</scope>
</reference>
<dbReference type="GO" id="GO:0004540">
    <property type="term" value="F:RNA nuclease activity"/>
    <property type="evidence" value="ECO:0007669"/>
    <property type="project" value="InterPro"/>
</dbReference>
<name>A0A8B6X167_9BURK</name>
<dbReference type="InterPro" id="IPR021139">
    <property type="entry name" value="NYN"/>
</dbReference>
<accession>A0A8B6X167</accession>
<dbReference type="GO" id="GO:0005829">
    <property type="term" value="C:cytosol"/>
    <property type="evidence" value="ECO:0007669"/>
    <property type="project" value="UniProtKB-ARBA"/>
</dbReference>
<dbReference type="InterPro" id="IPR012340">
    <property type="entry name" value="NA-bd_OB-fold"/>
</dbReference>
<dbReference type="SUPFAM" id="SSF50249">
    <property type="entry name" value="Nucleic acid-binding proteins"/>
    <property type="match status" value="1"/>
</dbReference>
<dbReference type="OrthoDB" id="9794137at2"/>
<dbReference type="Pfam" id="PF00313">
    <property type="entry name" value="CSD"/>
    <property type="match status" value="1"/>
</dbReference>
<dbReference type="PROSITE" id="PS51857">
    <property type="entry name" value="CSD_2"/>
    <property type="match status" value="1"/>
</dbReference>
<dbReference type="InterPro" id="IPR011129">
    <property type="entry name" value="CSD"/>
</dbReference>
<dbReference type="InterPro" id="IPR002059">
    <property type="entry name" value="CSP_DNA-bd"/>
</dbReference>
<dbReference type="Pfam" id="PF01936">
    <property type="entry name" value="NYN"/>
    <property type="match status" value="1"/>
</dbReference>
<protein>
    <submittedName>
        <fullName evidence="3">NYN domain-containing protein</fullName>
    </submittedName>
</protein>
<dbReference type="AlphaFoldDB" id="A0A8B6X167"/>
<dbReference type="PANTHER" id="PTHR35458">
    <property type="entry name" value="SLR0755 PROTEIN"/>
    <property type="match status" value="1"/>
</dbReference>
<dbReference type="InterPro" id="IPR047140">
    <property type="entry name" value="LabA"/>
</dbReference>
<keyword evidence="2" id="KW-1185">Reference proteome</keyword>
<evidence type="ECO:0000259" key="1">
    <source>
        <dbReference type="PROSITE" id="PS51857"/>
    </source>
</evidence>
<feature type="domain" description="CSD" evidence="1">
    <location>
        <begin position="251"/>
        <end position="314"/>
    </location>
</feature>
<evidence type="ECO:0000313" key="3">
    <source>
        <dbReference type="RefSeq" id="WP_028310102.1"/>
    </source>
</evidence>
<dbReference type="PANTHER" id="PTHR35458:SF8">
    <property type="entry name" value="SLR0650 PROTEIN"/>
    <property type="match status" value="1"/>
</dbReference>
<sequence>MPVANQKLTKIGVFYDGNFLLHVSNYYQYVHARHSRLSIAGMHEFMKQKVAAADGIDVRYAQIVDAHYFRGRLRAQDAAERDVLLKERLFDDVLMRQGVTTHYLPLGANGEKGIDVWLALEAYELAIFKRYDVVALVACDGDYLPLVRKLNTLGIRVLLMAWDFKFTDQHGNERETRTAQSLIEEVTLPFLMHQVIDDRFTRNDPLINGLFVPPAEARVRVQSDDVQPTAAPTVAALPSPAVPVDPDSDEVLEGKIQNLKEGFGFITPFNGGTNLFFFHNSVVNAEFATLKIGDHVEYRLGTNDKGACAIDVKLITDFEE</sequence>